<evidence type="ECO:0000313" key="3">
    <source>
        <dbReference type="Proteomes" id="UP000499080"/>
    </source>
</evidence>
<evidence type="ECO:0000256" key="1">
    <source>
        <dbReference type="SAM" id="MobiDB-lite"/>
    </source>
</evidence>
<accession>A0A4Y2KWF1</accession>
<organism evidence="2 3">
    <name type="scientific">Araneus ventricosus</name>
    <name type="common">Orbweaver spider</name>
    <name type="synonym">Epeira ventricosa</name>
    <dbReference type="NCBI Taxonomy" id="182803"/>
    <lineage>
        <taxon>Eukaryota</taxon>
        <taxon>Metazoa</taxon>
        <taxon>Ecdysozoa</taxon>
        <taxon>Arthropoda</taxon>
        <taxon>Chelicerata</taxon>
        <taxon>Arachnida</taxon>
        <taxon>Araneae</taxon>
        <taxon>Araneomorphae</taxon>
        <taxon>Entelegynae</taxon>
        <taxon>Araneoidea</taxon>
        <taxon>Araneidae</taxon>
        <taxon>Araneus</taxon>
    </lineage>
</organism>
<feature type="region of interest" description="Disordered" evidence="1">
    <location>
        <begin position="19"/>
        <end position="58"/>
    </location>
</feature>
<feature type="compositionally biased region" description="Acidic residues" evidence="1">
    <location>
        <begin position="38"/>
        <end position="53"/>
    </location>
</feature>
<reference evidence="2 3" key="1">
    <citation type="journal article" date="2019" name="Sci. Rep.">
        <title>Orb-weaving spider Araneus ventricosus genome elucidates the spidroin gene catalogue.</title>
        <authorList>
            <person name="Kono N."/>
            <person name="Nakamura H."/>
            <person name="Ohtoshi R."/>
            <person name="Moran D.A.P."/>
            <person name="Shinohara A."/>
            <person name="Yoshida Y."/>
            <person name="Fujiwara M."/>
            <person name="Mori M."/>
            <person name="Tomita M."/>
            <person name="Arakawa K."/>
        </authorList>
    </citation>
    <scope>NUCLEOTIDE SEQUENCE [LARGE SCALE GENOMIC DNA]</scope>
</reference>
<gene>
    <name evidence="2" type="ORF">AVEN_121112_1</name>
</gene>
<evidence type="ECO:0000313" key="2">
    <source>
        <dbReference type="EMBL" id="GBN05853.1"/>
    </source>
</evidence>
<name>A0A4Y2KWF1_ARAVE</name>
<protein>
    <submittedName>
        <fullName evidence="2">Uncharacterized protein</fullName>
    </submittedName>
</protein>
<comment type="caution">
    <text evidence="2">The sequence shown here is derived from an EMBL/GenBank/DDBJ whole genome shotgun (WGS) entry which is preliminary data.</text>
</comment>
<dbReference type="AlphaFoldDB" id="A0A4Y2KWF1"/>
<proteinExistence type="predicted"/>
<sequence length="133" mass="15594">MSVVGHLVLIGKNALKYEQSESEDELNDSFESDHEFDSDYENDSSSTEEEEDNLNASRVRKRMRLLTDSERNYLSWQTTSSSRQLRRLFAFKRKGVKTPFGRNRYNTNRGRNSVKCTYGKLIFNKINIFHEIA</sequence>
<keyword evidence="3" id="KW-1185">Reference proteome</keyword>
<dbReference type="Proteomes" id="UP000499080">
    <property type="component" value="Unassembled WGS sequence"/>
</dbReference>
<dbReference type="EMBL" id="BGPR01005006">
    <property type="protein sequence ID" value="GBN05853.1"/>
    <property type="molecule type" value="Genomic_DNA"/>
</dbReference>
<feature type="compositionally biased region" description="Acidic residues" evidence="1">
    <location>
        <begin position="20"/>
        <end position="30"/>
    </location>
</feature>